<feature type="domain" description="Peptidase S8/S53" evidence="12">
    <location>
        <begin position="138"/>
        <end position="571"/>
    </location>
</feature>
<dbReference type="GO" id="GO:0005576">
    <property type="term" value="C:extracellular region"/>
    <property type="evidence" value="ECO:0007669"/>
    <property type="project" value="UniProtKB-SubCell"/>
</dbReference>
<keyword evidence="3 9" id="KW-0645">Protease</keyword>
<dbReference type="InterPro" id="IPR023828">
    <property type="entry name" value="Peptidase_S8_Ser-AS"/>
</dbReference>
<comment type="caution">
    <text evidence="15">The sequence shown here is derived from an EMBL/GenBank/DDBJ whole genome shotgun (WGS) entry which is preliminary data.</text>
</comment>
<dbReference type="InterPro" id="IPR037045">
    <property type="entry name" value="S8pro/Inhibitor_I9_sf"/>
</dbReference>
<evidence type="ECO:0000256" key="8">
    <source>
        <dbReference type="PIRSR" id="PIRSR615500-1"/>
    </source>
</evidence>
<feature type="active site" description="Charge relay system" evidence="8 9">
    <location>
        <position position="204"/>
    </location>
</feature>
<evidence type="ECO:0000259" key="13">
    <source>
        <dbReference type="Pfam" id="PF05922"/>
    </source>
</evidence>
<dbReference type="Gramene" id="TVT98870">
    <property type="protein sequence ID" value="TVT98870"/>
    <property type="gene ID" value="EJB05_55808"/>
</dbReference>
<dbReference type="GO" id="GO:0004252">
    <property type="term" value="F:serine-type endopeptidase activity"/>
    <property type="evidence" value="ECO:0007669"/>
    <property type="project" value="UniProtKB-UniRule"/>
</dbReference>
<dbReference type="InterPro" id="IPR015500">
    <property type="entry name" value="Peptidase_S8_subtilisin-rel"/>
</dbReference>
<evidence type="ECO:0000313" key="15">
    <source>
        <dbReference type="EMBL" id="TVT98870.1"/>
    </source>
</evidence>
<proteinExistence type="inferred from homology"/>
<dbReference type="Gene3D" id="3.30.70.80">
    <property type="entry name" value="Peptidase S8 propeptide/proteinase inhibitor I9"/>
    <property type="match status" value="1"/>
</dbReference>
<evidence type="ECO:0000259" key="12">
    <source>
        <dbReference type="Pfam" id="PF00082"/>
    </source>
</evidence>
<comment type="similarity">
    <text evidence="2 9 10">Belongs to the peptidase S8 family.</text>
</comment>
<comment type="subcellular location">
    <subcellularLocation>
        <location evidence="1">Secreted</location>
    </subcellularLocation>
</comment>
<dbReference type="Pfam" id="PF00082">
    <property type="entry name" value="Peptidase_S8"/>
    <property type="match status" value="1"/>
</dbReference>
<evidence type="ECO:0000256" key="5">
    <source>
        <dbReference type="ARBA" id="ARBA00022801"/>
    </source>
</evidence>
<accession>A0A5J9SHV6</accession>
<evidence type="ECO:0000256" key="11">
    <source>
        <dbReference type="SAM" id="SignalP"/>
    </source>
</evidence>
<evidence type="ECO:0000256" key="1">
    <source>
        <dbReference type="ARBA" id="ARBA00004613"/>
    </source>
</evidence>
<dbReference type="Gene3D" id="2.60.40.2310">
    <property type="match status" value="1"/>
</dbReference>
<keyword evidence="6 9" id="KW-0720">Serine protease</keyword>
<dbReference type="PROSITE" id="PS00136">
    <property type="entry name" value="SUBTILASE_ASP"/>
    <property type="match status" value="1"/>
</dbReference>
<dbReference type="InterPro" id="IPR022398">
    <property type="entry name" value="Peptidase_S8_His-AS"/>
</dbReference>
<dbReference type="GO" id="GO:0006508">
    <property type="term" value="P:proteolysis"/>
    <property type="evidence" value="ECO:0007669"/>
    <property type="project" value="UniProtKB-KW"/>
</dbReference>
<dbReference type="Pfam" id="PF17766">
    <property type="entry name" value="fn3_6"/>
    <property type="match status" value="1"/>
</dbReference>
<keyword evidence="7" id="KW-0325">Glycoprotein</keyword>
<dbReference type="OrthoDB" id="640735at2759"/>
<feature type="non-terminal residue" evidence="15">
    <location>
        <position position="1"/>
    </location>
</feature>
<organism evidence="15 16">
    <name type="scientific">Eragrostis curvula</name>
    <name type="common">weeping love grass</name>
    <dbReference type="NCBI Taxonomy" id="38414"/>
    <lineage>
        <taxon>Eukaryota</taxon>
        <taxon>Viridiplantae</taxon>
        <taxon>Streptophyta</taxon>
        <taxon>Embryophyta</taxon>
        <taxon>Tracheophyta</taxon>
        <taxon>Spermatophyta</taxon>
        <taxon>Magnoliopsida</taxon>
        <taxon>Liliopsida</taxon>
        <taxon>Poales</taxon>
        <taxon>Poaceae</taxon>
        <taxon>PACMAD clade</taxon>
        <taxon>Chloridoideae</taxon>
        <taxon>Eragrostideae</taxon>
        <taxon>Eragrostidinae</taxon>
        <taxon>Eragrostis</taxon>
    </lineage>
</organism>
<protein>
    <recommendedName>
        <fullName evidence="17">Peptidase S8/S53 domain-containing protein</fullName>
    </recommendedName>
</protein>
<feature type="active site" description="Charge relay system" evidence="8 9">
    <location>
        <position position="147"/>
    </location>
</feature>
<name>A0A5J9SHV6_9POAL</name>
<dbReference type="PANTHER" id="PTHR10795">
    <property type="entry name" value="PROPROTEIN CONVERTASE SUBTILISIN/KEXIN"/>
    <property type="match status" value="1"/>
</dbReference>
<gene>
    <name evidence="15" type="ORF">EJB05_55808</name>
</gene>
<keyword evidence="16" id="KW-1185">Reference proteome</keyword>
<feature type="chain" id="PRO_5023886849" description="Peptidase S8/S53 domain-containing protein" evidence="11">
    <location>
        <begin position="25"/>
        <end position="753"/>
    </location>
</feature>
<dbReference type="AlphaFoldDB" id="A0A5J9SHV6"/>
<dbReference type="CDD" id="cd04852">
    <property type="entry name" value="Peptidases_S8_3"/>
    <property type="match status" value="1"/>
</dbReference>
<evidence type="ECO:0000256" key="4">
    <source>
        <dbReference type="ARBA" id="ARBA00022729"/>
    </source>
</evidence>
<keyword evidence="4 11" id="KW-0732">Signal</keyword>
<dbReference type="InterPro" id="IPR023827">
    <property type="entry name" value="Peptidase_S8_Asp-AS"/>
</dbReference>
<dbReference type="InterPro" id="IPR000209">
    <property type="entry name" value="Peptidase_S8/S53_dom"/>
</dbReference>
<feature type="domain" description="Subtilisin-like protease fibronectin type-III" evidence="14">
    <location>
        <begin position="648"/>
        <end position="743"/>
    </location>
</feature>
<dbReference type="InterPro" id="IPR045051">
    <property type="entry name" value="SBT"/>
</dbReference>
<dbReference type="Gene3D" id="3.50.30.30">
    <property type="match status" value="1"/>
</dbReference>
<dbReference type="Pfam" id="PF05922">
    <property type="entry name" value="Inhibitor_I9"/>
    <property type="match status" value="1"/>
</dbReference>
<evidence type="ECO:0000256" key="2">
    <source>
        <dbReference type="ARBA" id="ARBA00011073"/>
    </source>
</evidence>
<evidence type="ECO:0000256" key="10">
    <source>
        <dbReference type="RuleBase" id="RU003355"/>
    </source>
</evidence>
<dbReference type="SUPFAM" id="SSF52743">
    <property type="entry name" value="Subtilisin-like"/>
    <property type="match status" value="1"/>
</dbReference>
<reference evidence="15 16" key="1">
    <citation type="journal article" date="2019" name="Sci. Rep.">
        <title>A high-quality genome of Eragrostis curvula grass provides insights into Poaceae evolution and supports new strategies to enhance forage quality.</title>
        <authorList>
            <person name="Carballo J."/>
            <person name="Santos B.A.C.M."/>
            <person name="Zappacosta D."/>
            <person name="Garbus I."/>
            <person name="Selva J.P."/>
            <person name="Gallo C.A."/>
            <person name="Diaz A."/>
            <person name="Albertini E."/>
            <person name="Caccamo M."/>
            <person name="Echenique V."/>
        </authorList>
    </citation>
    <scope>NUCLEOTIDE SEQUENCE [LARGE SCALE GENOMIC DNA]</scope>
    <source>
        <strain evidence="16">cv. Victoria</strain>
        <tissue evidence="15">Leaf</tissue>
    </source>
</reference>
<dbReference type="PROSITE" id="PS00138">
    <property type="entry name" value="SUBTILASE_SER"/>
    <property type="match status" value="1"/>
</dbReference>
<dbReference type="PRINTS" id="PR00723">
    <property type="entry name" value="SUBTILISIN"/>
</dbReference>
<dbReference type="InterPro" id="IPR034197">
    <property type="entry name" value="Peptidases_S8_3"/>
</dbReference>
<evidence type="ECO:0000256" key="9">
    <source>
        <dbReference type="PROSITE-ProRule" id="PRU01240"/>
    </source>
</evidence>
<feature type="domain" description="Inhibitor I9" evidence="13">
    <location>
        <begin position="34"/>
        <end position="113"/>
    </location>
</feature>
<dbReference type="EMBL" id="RWGY01000793">
    <property type="protein sequence ID" value="TVT98870.1"/>
    <property type="molecule type" value="Genomic_DNA"/>
</dbReference>
<evidence type="ECO:0008006" key="17">
    <source>
        <dbReference type="Google" id="ProtNLM"/>
    </source>
</evidence>
<dbReference type="InterPro" id="IPR010259">
    <property type="entry name" value="S8pro/Inhibitor_I9"/>
</dbReference>
<evidence type="ECO:0000256" key="6">
    <source>
        <dbReference type="ARBA" id="ARBA00022825"/>
    </source>
</evidence>
<evidence type="ECO:0000259" key="14">
    <source>
        <dbReference type="Pfam" id="PF17766"/>
    </source>
</evidence>
<dbReference type="Gene3D" id="3.40.50.200">
    <property type="entry name" value="Peptidase S8/S53 domain"/>
    <property type="match status" value="1"/>
</dbReference>
<evidence type="ECO:0000256" key="3">
    <source>
        <dbReference type="ARBA" id="ARBA00022670"/>
    </source>
</evidence>
<keyword evidence="5 9" id="KW-0378">Hydrolase</keyword>
<dbReference type="InterPro" id="IPR041469">
    <property type="entry name" value="Subtilisin-like_FN3"/>
</dbReference>
<dbReference type="Proteomes" id="UP000324897">
    <property type="component" value="Unassembled WGS sequence"/>
</dbReference>
<feature type="active site" description="Charge relay system" evidence="8 9">
    <location>
        <position position="533"/>
    </location>
</feature>
<sequence length="753" mass="79542">MESFRLGLATIFLFLLFAVPSLHSTKEDPAAYRTYIVFLSPPADADAMSRSAHRQWHASFLPSTLTESGETRLVCSYSATFHGFAARLTEAELAAVAKLPGFLRALPDGKRELLTTRTPSFLGLSKDEHRFWSDAGYGRGVVIGIVDTGIYGKHVSFREDGMPEPPARWKGTCTGGEESMCNRKLVGSKSFVGDYDPEDDVEGHGTHVAGIAAGNFVEGASLPGGLGPGTAAGIAPLAHISVYKVCTGDEDERNPCPDSSISCGIEEAVHDGVDVINLSLGSKANLSFDMDVVAIGAFNAMAKGILVVAAAGNSGPEPATVSNDAPWMLTVGAGSVDRRLDAEVEYGSTTIVVGEALHQDPRSEGQYPLVYTDQEDQDTCHDVSGDVAAKMVICKNVLDTEAQASIIKTLQYKGAAGVLLIEDEVDGYTTTLRDDYDGYNVMQIDSFQGRGLMDYAKSTLQPTARVSFNGAVLGVQHSPTVASFSSRGPSQQSRGLLKPDILAPGLNIISASAASTGSLDSWSSRFRVMSGTSMATPHITGVVALLKSAHPDWSPAAIKSAILTTADPLDNGGGPILDEQHEEAAFFAMGAGHVNASKATDPGLVYDIGARDYASYICGLLGENALKTITRDQSSTCSEVGIIPEAWLNYPTIMVPLKQTPVTVPRTLTNVGPAETYTASVHGASGMDIRVSPDTLVFSNPGDKKTFNLTVMVNGGGVHKDGDFLEGSLVWVSTKHLVRSPIVAVVGLPDHGL</sequence>
<evidence type="ECO:0000256" key="7">
    <source>
        <dbReference type="ARBA" id="ARBA00023180"/>
    </source>
</evidence>
<dbReference type="InterPro" id="IPR036852">
    <property type="entry name" value="Peptidase_S8/S53_dom_sf"/>
</dbReference>
<dbReference type="PROSITE" id="PS51892">
    <property type="entry name" value="SUBTILASE"/>
    <property type="match status" value="1"/>
</dbReference>
<dbReference type="PROSITE" id="PS00137">
    <property type="entry name" value="SUBTILASE_HIS"/>
    <property type="match status" value="1"/>
</dbReference>
<evidence type="ECO:0000313" key="16">
    <source>
        <dbReference type="Proteomes" id="UP000324897"/>
    </source>
</evidence>
<feature type="signal peptide" evidence="11">
    <location>
        <begin position="1"/>
        <end position="24"/>
    </location>
</feature>